<feature type="coiled-coil region" evidence="1">
    <location>
        <begin position="126"/>
        <end position="191"/>
    </location>
</feature>
<dbReference type="EMBL" id="KQ030597">
    <property type="protein sequence ID" value="KJZ70982.1"/>
    <property type="molecule type" value="Genomic_DNA"/>
</dbReference>
<accession>A0A0F7ZXM5</accession>
<dbReference type="OrthoDB" id="4227485at2759"/>
<reference evidence="3 4" key="1">
    <citation type="journal article" date="2014" name="Genome Biol. Evol.">
        <title>Comparative genomics and transcriptomics analyses reveal divergent lifestyle features of nematode endoparasitic fungus Hirsutella minnesotensis.</title>
        <authorList>
            <person name="Lai Y."/>
            <person name="Liu K."/>
            <person name="Zhang X."/>
            <person name="Zhang X."/>
            <person name="Li K."/>
            <person name="Wang N."/>
            <person name="Shu C."/>
            <person name="Wu Y."/>
            <person name="Wang C."/>
            <person name="Bushley K.E."/>
            <person name="Xiang M."/>
            <person name="Liu X."/>
        </authorList>
    </citation>
    <scope>NUCLEOTIDE SEQUENCE [LARGE SCALE GENOMIC DNA]</scope>
    <source>
        <strain evidence="3 4">3608</strain>
    </source>
</reference>
<feature type="region of interest" description="Disordered" evidence="2">
    <location>
        <begin position="398"/>
        <end position="470"/>
    </location>
</feature>
<dbReference type="Pfam" id="PF12520">
    <property type="entry name" value="DUF3723"/>
    <property type="match status" value="1"/>
</dbReference>
<evidence type="ECO:0000313" key="4">
    <source>
        <dbReference type="Proteomes" id="UP000054481"/>
    </source>
</evidence>
<feature type="compositionally biased region" description="Basic and acidic residues" evidence="2">
    <location>
        <begin position="436"/>
        <end position="469"/>
    </location>
</feature>
<gene>
    <name evidence="3" type="ORF">HIM_09637</name>
</gene>
<name>A0A0F7ZXM5_9HYPO</name>
<sequence>MEDLDVDHAKPPALCGIPNFSDQIRDRSRLFLHSLHEPVGSAQFCLTSFFVQRSIYFSFFGKCISICPEDWSNLEEDQTFHNSSQERPGASELTHSRLHDGQALVLARQVSPQQPVEGGEHARQSLDTLRQEVLEQEAKLEALGFQEIEQQARLEQIKQATAEQEQNAFAAQRQEQDLRATIEALQQAQTEEVIRLDTLKAETTERLREAHMTGGNQNDLGDEIRLDLIATDRGVEDVQDGGDGQNMLALEEPSQQVQEQHSLQELIMEQEAVQEKINELVIAQREKQVSVDQLEQEEERLEAAVDALRTRLQQLTEEEKQMLESHEATKTEHGKTIDKLLAKELEHRQTIDQLSACLKRKQEEIEQAVEDEKETQSRIETLIATEQRHKAVIEELAEKQTEMGSRIARQPVDTEARRPGSASAEPAQDMGAPDASADRASRPATETEGRATPSARRDENQDTEMRRGGDGPAKVVIMFKLCENGVWRTKHELSVDPSEPSEVKRVAAKYLRKNIGIFDIQNLCAEATPIRTASAVSGSCTGWLSLWPCKAGWTTTASSAWVLARLCTGPLRLAGHGAGCNVPAWIWAGTLRLSSISGVASAPQDRWSTLNTAARREPADLPRQLLAPHQKKSCSQPDAGAPAVGCAMFINSATLAWQQHYDVHTARQGIAMSQTPPASNYKRLFAIEKTKKIIEERERDRANRQAYRTARRRERRLAGRPALQIPAVEDHLRFISLILAQLARQENVLLEQTGKGKVTGRILQTREKIKAETVEALRTVL</sequence>
<evidence type="ECO:0000256" key="2">
    <source>
        <dbReference type="SAM" id="MobiDB-lite"/>
    </source>
</evidence>
<protein>
    <submittedName>
        <fullName evidence="3">Uncharacterized protein</fullName>
    </submittedName>
</protein>
<proteinExistence type="predicted"/>
<dbReference type="Proteomes" id="UP000054481">
    <property type="component" value="Unassembled WGS sequence"/>
</dbReference>
<feature type="coiled-coil region" evidence="1">
    <location>
        <begin position="263"/>
        <end position="378"/>
    </location>
</feature>
<dbReference type="InterPro" id="IPR022198">
    <property type="entry name" value="DUF3723"/>
</dbReference>
<keyword evidence="1" id="KW-0175">Coiled coil</keyword>
<keyword evidence="4" id="KW-1185">Reference proteome</keyword>
<evidence type="ECO:0000256" key="1">
    <source>
        <dbReference type="SAM" id="Coils"/>
    </source>
</evidence>
<evidence type="ECO:0000313" key="3">
    <source>
        <dbReference type="EMBL" id="KJZ70982.1"/>
    </source>
</evidence>
<dbReference type="AlphaFoldDB" id="A0A0F7ZXM5"/>
<organism evidence="3 4">
    <name type="scientific">Hirsutella minnesotensis 3608</name>
    <dbReference type="NCBI Taxonomy" id="1043627"/>
    <lineage>
        <taxon>Eukaryota</taxon>
        <taxon>Fungi</taxon>
        <taxon>Dikarya</taxon>
        <taxon>Ascomycota</taxon>
        <taxon>Pezizomycotina</taxon>
        <taxon>Sordariomycetes</taxon>
        <taxon>Hypocreomycetidae</taxon>
        <taxon>Hypocreales</taxon>
        <taxon>Ophiocordycipitaceae</taxon>
        <taxon>Hirsutella</taxon>
    </lineage>
</organism>